<evidence type="ECO:0000256" key="2">
    <source>
        <dbReference type="ARBA" id="ARBA00022670"/>
    </source>
</evidence>
<dbReference type="EMBL" id="CP003281">
    <property type="protein sequence ID" value="AFL85853.1"/>
    <property type="molecule type" value="Genomic_DNA"/>
</dbReference>
<dbReference type="Gene3D" id="3.40.50.200">
    <property type="entry name" value="Peptidase S8/S53 domain"/>
    <property type="match status" value="1"/>
</dbReference>
<dbReference type="STRING" id="866536.Belba_3349"/>
<evidence type="ECO:0000256" key="3">
    <source>
        <dbReference type="ARBA" id="ARBA00022801"/>
    </source>
</evidence>
<keyword evidence="3 5" id="KW-0378">Hydrolase</keyword>
<feature type="active site" description="Charge relay system" evidence="5">
    <location>
        <position position="216"/>
    </location>
</feature>
<dbReference type="GO" id="GO:0004252">
    <property type="term" value="F:serine-type endopeptidase activity"/>
    <property type="evidence" value="ECO:0007669"/>
    <property type="project" value="UniProtKB-UniRule"/>
</dbReference>
<dbReference type="PROSITE" id="PS51257">
    <property type="entry name" value="PROKAR_LIPOPROTEIN"/>
    <property type="match status" value="1"/>
</dbReference>
<evidence type="ECO:0000256" key="6">
    <source>
        <dbReference type="RuleBase" id="RU003355"/>
    </source>
</evidence>
<dbReference type="GO" id="GO:0006508">
    <property type="term" value="P:proteolysis"/>
    <property type="evidence" value="ECO:0007669"/>
    <property type="project" value="UniProtKB-KW"/>
</dbReference>
<evidence type="ECO:0000259" key="8">
    <source>
        <dbReference type="Pfam" id="PF00082"/>
    </source>
</evidence>
<dbReference type="AlphaFoldDB" id="I3Z9D5"/>
<dbReference type="PROSITE" id="PS00138">
    <property type="entry name" value="SUBTILASE_SER"/>
    <property type="match status" value="1"/>
</dbReference>
<evidence type="ECO:0000259" key="9">
    <source>
        <dbReference type="Pfam" id="PF05922"/>
    </source>
</evidence>
<dbReference type="eggNOG" id="COG1404">
    <property type="taxonomic scope" value="Bacteria"/>
</dbReference>
<dbReference type="PROSITE" id="PS51892">
    <property type="entry name" value="SUBTILASE"/>
    <property type="match status" value="1"/>
</dbReference>
<dbReference type="KEGG" id="bbd:Belba_3349"/>
<dbReference type="RefSeq" id="WP_014773790.1">
    <property type="nucleotide sequence ID" value="NC_018010.1"/>
</dbReference>
<dbReference type="InterPro" id="IPR000209">
    <property type="entry name" value="Peptidase_S8/S53_dom"/>
</dbReference>
<feature type="active site" description="Charge relay system" evidence="5">
    <location>
        <position position="376"/>
    </location>
</feature>
<dbReference type="InterPro" id="IPR036852">
    <property type="entry name" value="Peptidase_S8/S53_dom_sf"/>
</dbReference>
<dbReference type="PANTHER" id="PTHR43806:SF11">
    <property type="entry name" value="CEREVISIN-RELATED"/>
    <property type="match status" value="1"/>
</dbReference>
<evidence type="ECO:0000256" key="5">
    <source>
        <dbReference type="PROSITE-ProRule" id="PRU01240"/>
    </source>
</evidence>
<dbReference type="PROSITE" id="PS00136">
    <property type="entry name" value="SUBTILASE_ASP"/>
    <property type="match status" value="1"/>
</dbReference>
<dbReference type="InterPro" id="IPR023828">
    <property type="entry name" value="Peptidase_S8_Ser-AS"/>
</dbReference>
<evidence type="ECO:0000313" key="10">
    <source>
        <dbReference type="EMBL" id="AFL85853.1"/>
    </source>
</evidence>
<dbReference type="HOGENOM" id="CLU_011263_1_7_10"/>
<name>I3Z9D5_BELBD</name>
<evidence type="ECO:0000313" key="11">
    <source>
        <dbReference type="Proteomes" id="UP000006050"/>
    </source>
</evidence>
<dbReference type="PROSITE" id="PS00137">
    <property type="entry name" value="SUBTILASE_HIS"/>
    <property type="match status" value="1"/>
</dbReference>
<dbReference type="InterPro" id="IPR022398">
    <property type="entry name" value="Peptidase_S8_His-AS"/>
</dbReference>
<comment type="similarity">
    <text evidence="1 5 6">Belongs to the peptidase S8 family.</text>
</comment>
<reference evidence="11" key="1">
    <citation type="submission" date="2012-06" db="EMBL/GenBank/DDBJ databases">
        <title>The complete genome of Belliella baltica DSM 15883.</title>
        <authorList>
            <person name="Lucas S."/>
            <person name="Copeland A."/>
            <person name="Lapidus A."/>
            <person name="Goodwin L."/>
            <person name="Pitluck S."/>
            <person name="Peters L."/>
            <person name="Mikhailova N."/>
            <person name="Davenport K."/>
            <person name="Kyrpides N."/>
            <person name="Mavromatis K."/>
            <person name="Pagani I."/>
            <person name="Ivanova N."/>
            <person name="Ovchinnikova G."/>
            <person name="Zeytun A."/>
            <person name="Detter J.C."/>
            <person name="Han C."/>
            <person name="Land M."/>
            <person name="Hauser L."/>
            <person name="Markowitz V."/>
            <person name="Cheng J.-F."/>
            <person name="Hugenholtz P."/>
            <person name="Woyke T."/>
            <person name="Wu D."/>
            <person name="Tindall B."/>
            <person name="Pomrenke H."/>
            <person name="Brambilla E."/>
            <person name="Klenk H.-P."/>
            <person name="Eisen J.A."/>
        </authorList>
    </citation>
    <scope>NUCLEOTIDE SEQUENCE [LARGE SCALE GENOMIC DNA]</scope>
    <source>
        <strain evidence="11">DSM 15883 / CIP 108006 / LMG 21964 / BA134</strain>
    </source>
</reference>
<evidence type="ECO:0000256" key="4">
    <source>
        <dbReference type="ARBA" id="ARBA00022825"/>
    </source>
</evidence>
<protein>
    <submittedName>
        <fullName evidence="10">Subtilisin-like serine protease</fullName>
    </submittedName>
</protein>
<dbReference type="InterPro" id="IPR023827">
    <property type="entry name" value="Peptidase_S8_Asp-AS"/>
</dbReference>
<evidence type="ECO:0000256" key="1">
    <source>
        <dbReference type="ARBA" id="ARBA00011073"/>
    </source>
</evidence>
<gene>
    <name evidence="10" type="ordered locus">Belba_3349</name>
</gene>
<dbReference type="Pfam" id="PF00082">
    <property type="entry name" value="Peptidase_S8"/>
    <property type="match status" value="1"/>
</dbReference>
<dbReference type="Gene3D" id="3.30.70.80">
    <property type="entry name" value="Peptidase S8 propeptide/proteinase inhibitor I9"/>
    <property type="match status" value="1"/>
</dbReference>
<dbReference type="PANTHER" id="PTHR43806">
    <property type="entry name" value="PEPTIDASE S8"/>
    <property type="match status" value="1"/>
</dbReference>
<accession>I3Z9D5</accession>
<keyword evidence="7" id="KW-0732">Signal</keyword>
<dbReference type="InterPro" id="IPR010259">
    <property type="entry name" value="S8pro/Inhibitor_I9"/>
</dbReference>
<dbReference type="Pfam" id="PF05922">
    <property type="entry name" value="Inhibitor_I9"/>
    <property type="match status" value="1"/>
</dbReference>
<dbReference type="InterPro" id="IPR037045">
    <property type="entry name" value="S8pro/Inhibitor_I9_sf"/>
</dbReference>
<keyword evidence="4 5" id="KW-0720">Serine protease</keyword>
<feature type="chain" id="PRO_5003684739" evidence="7">
    <location>
        <begin position="24"/>
        <end position="412"/>
    </location>
</feature>
<dbReference type="InterPro" id="IPR050131">
    <property type="entry name" value="Peptidase_S8_subtilisin-like"/>
</dbReference>
<feature type="domain" description="Inhibitor I9" evidence="9">
    <location>
        <begin position="90"/>
        <end position="132"/>
    </location>
</feature>
<feature type="active site" description="Charge relay system" evidence="5">
    <location>
        <position position="180"/>
    </location>
</feature>
<proteinExistence type="inferred from homology"/>
<dbReference type="GO" id="GO:0005615">
    <property type="term" value="C:extracellular space"/>
    <property type="evidence" value="ECO:0007669"/>
    <property type="project" value="TreeGrafter"/>
</dbReference>
<keyword evidence="11" id="KW-1185">Reference proteome</keyword>
<dbReference type="PRINTS" id="PR00723">
    <property type="entry name" value="SUBTILISIN"/>
</dbReference>
<dbReference type="InterPro" id="IPR015500">
    <property type="entry name" value="Peptidase_S8_subtilisin-rel"/>
</dbReference>
<sequence>MKINFYRCIAFAAIVLVGMTSCAEDNQEAVEVTDAQENMTFPNYSTTPIDGQYFVILHDNQINFRIDPDDYEGAQAAMRKEAISFLAQYKLSEEDLDRTYTMALTGFTARISKEKIHEISADPRVKYVEQDRMGMLGRPIDHPRNQPEEPVVNTQSIPWGIKRVGGPFQYSGRHSVFILDTGIDLNHPDLNVNTQKGFDAYTRFRKDWNFNDEHGHGTHVAGTVGALDNHFGVVGVAAGVPVVPIKIFFGPWAAYTYSGMVAGIEHLGVRGIPGDVANLSFGGFDESRVLDDALLNVSEKRRIWMVIASGNSALPATAFSPARVVGNYTITVSAIDSRDRRAWFSHYGEPIKYAAPGVNVVSTWRGGGYSNQTGTSMSAPHVSGLRVLGDIDSDGYSLNWVGKADPIAFRGK</sequence>
<evidence type="ECO:0000256" key="7">
    <source>
        <dbReference type="SAM" id="SignalP"/>
    </source>
</evidence>
<feature type="signal peptide" evidence="7">
    <location>
        <begin position="1"/>
        <end position="23"/>
    </location>
</feature>
<keyword evidence="2 5" id="KW-0645">Protease</keyword>
<dbReference type="SUPFAM" id="SSF52743">
    <property type="entry name" value="Subtilisin-like"/>
    <property type="match status" value="1"/>
</dbReference>
<organism evidence="10 11">
    <name type="scientific">Belliella baltica (strain DSM 15883 / CIP 108006 / LMG 21964 / BA134)</name>
    <dbReference type="NCBI Taxonomy" id="866536"/>
    <lineage>
        <taxon>Bacteria</taxon>
        <taxon>Pseudomonadati</taxon>
        <taxon>Bacteroidota</taxon>
        <taxon>Cytophagia</taxon>
        <taxon>Cytophagales</taxon>
        <taxon>Cyclobacteriaceae</taxon>
        <taxon>Belliella</taxon>
    </lineage>
</organism>
<dbReference type="Proteomes" id="UP000006050">
    <property type="component" value="Chromosome"/>
</dbReference>
<feature type="domain" description="Peptidase S8/S53" evidence="8">
    <location>
        <begin position="175"/>
        <end position="385"/>
    </location>
</feature>